<evidence type="ECO:0000256" key="5">
    <source>
        <dbReference type="ARBA" id="ARBA00022679"/>
    </source>
</evidence>
<feature type="binding site" evidence="7">
    <location>
        <begin position="57"/>
        <end position="60"/>
    </location>
    <ligand>
        <name>carbamoyl phosphate</name>
        <dbReference type="ChEBI" id="CHEBI:58228"/>
    </ligand>
</feature>
<dbReference type="InterPro" id="IPR036901">
    <property type="entry name" value="Asp/Orn_carbamoylTrfase_sf"/>
</dbReference>
<keyword evidence="5 7" id="KW-0808">Transferase</keyword>
<comment type="similarity">
    <text evidence="2 7">Belongs to the aspartate/ornithine carbamoyltransferase superfamily. OTCase family.</text>
</comment>
<dbReference type="GO" id="GO:0019240">
    <property type="term" value="P:citrulline biosynthetic process"/>
    <property type="evidence" value="ECO:0007669"/>
    <property type="project" value="TreeGrafter"/>
</dbReference>
<dbReference type="RefSeq" id="WP_162219022.1">
    <property type="nucleotide sequence ID" value="NZ_JAAEHK010000015.1"/>
</dbReference>
<dbReference type="InterPro" id="IPR006131">
    <property type="entry name" value="Asp_carbamoyltransf_Asp/Orn-bd"/>
</dbReference>
<evidence type="ECO:0000313" key="10">
    <source>
        <dbReference type="EMBL" id="NDL71152.1"/>
    </source>
</evidence>
<dbReference type="NCBIfam" id="TIGR00658">
    <property type="entry name" value="orni_carb_tr"/>
    <property type="match status" value="1"/>
</dbReference>
<sequence>MAFNIHHRSLLSLMHHSERELCYLLDLARDLKRAKYSGTEQQLLKGQNIALIFEKTSTRTRCAFEVAAYDQGANITFIDPGSSQIGHKESMKDTARVLGRMYDAIEYRGFKQDVVEELASYAGVPVYNGLTEEYHPTQMLADVMTMREHTQKPLHQISYAYVGDAHNNMGKSLLLIGAKLGMDVRIAAPKALWPPQEHIDACQRFAEESGATITLTEDPEAAVKDVDFIHTDVWVSMGEPVEAWGERIEQLLPYQVNSSLMQCSGNPRVKFMHCLPAFHNTETKIGKQVADQYPHLANGIEVTEEVFESPACIAFEQAENRMHTIKAVLVATLGGV</sequence>
<dbReference type="PANTHER" id="PTHR45753">
    <property type="entry name" value="ORNITHINE CARBAMOYLTRANSFERASE, MITOCHONDRIAL"/>
    <property type="match status" value="1"/>
</dbReference>
<dbReference type="NCBIfam" id="NF002470">
    <property type="entry name" value="PRK01713.1"/>
    <property type="match status" value="1"/>
</dbReference>
<feature type="binding site" evidence="7">
    <location>
        <begin position="274"/>
        <end position="275"/>
    </location>
    <ligand>
        <name>carbamoyl phosphate</name>
        <dbReference type="ChEBI" id="CHEBI:58228"/>
    </ligand>
</feature>
<protein>
    <recommendedName>
        <fullName evidence="3 7">Ornithine carbamoyltransferase</fullName>
        <shortName evidence="7">OTCase</shortName>
        <ecNumber evidence="3 7">2.1.3.3</ecNumber>
    </recommendedName>
</protein>
<reference evidence="10 11" key="1">
    <citation type="submission" date="2020-01" db="EMBL/GenBank/DDBJ databases">
        <title>Whole genome sequencing of Halomonas alkaliphila strain LS44.</title>
        <authorList>
            <person name="Kumar S."/>
            <person name="Paul D."/>
            <person name="Shouche Y."/>
            <person name="Suryavanshi M.V."/>
        </authorList>
    </citation>
    <scope>NUCLEOTIDE SEQUENCE [LARGE SCALE GENOMIC DNA]</scope>
    <source>
        <strain evidence="10 11">LS44</strain>
    </source>
</reference>
<feature type="binding site" evidence="7">
    <location>
        <position position="108"/>
    </location>
    <ligand>
        <name>carbamoyl phosphate</name>
        <dbReference type="ChEBI" id="CHEBI:58228"/>
    </ligand>
</feature>
<dbReference type="Proteomes" id="UP000480312">
    <property type="component" value="Unassembled WGS sequence"/>
</dbReference>
<dbReference type="Gene3D" id="3.40.50.1370">
    <property type="entry name" value="Aspartate/ornithine carbamoyltransferase"/>
    <property type="match status" value="2"/>
</dbReference>
<dbReference type="AlphaFoldDB" id="A0A7C9NRR7"/>
<evidence type="ECO:0000259" key="8">
    <source>
        <dbReference type="Pfam" id="PF00185"/>
    </source>
</evidence>
<organism evidence="10 11">
    <name type="scientific">Vreelandella alkaliphila</name>
    <dbReference type="NCBI Taxonomy" id="272774"/>
    <lineage>
        <taxon>Bacteria</taxon>
        <taxon>Pseudomonadati</taxon>
        <taxon>Pseudomonadota</taxon>
        <taxon>Gammaproteobacteria</taxon>
        <taxon>Oceanospirillales</taxon>
        <taxon>Halomonadaceae</taxon>
        <taxon>Vreelandella</taxon>
    </lineage>
</organism>
<feature type="binding site" evidence="7">
    <location>
        <position position="84"/>
    </location>
    <ligand>
        <name>carbamoyl phosphate</name>
        <dbReference type="ChEBI" id="CHEBI:58228"/>
    </ligand>
</feature>
<evidence type="ECO:0000256" key="1">
    <source>
        <dbReference type="ARBA" id="ARBA00004496"/>
    </source>
</evidence>
<dbReference type="OrthoDB" id="9802587at2"/>
<feature type="binding site" evidence="7">
    <location>
        <begin position="236"/>
        <end position="237"/>
    </location>
    <ligand>
        <name>L-ornithine</name>
        <dbReference type="ChEBI" id="CHEBI:46911"/>
    </ligand>
</feature>
<dbReference type="GO" id="GO:0016597">
    <property type="term" value="F:amino acid binding"/>
    <property type="evidence" value="ECO:0007669"/>
    <property type="project" value="InterPro"/>
</dbReference>
<feature type="binding site" evidence="7">
    <location>
        <position position="232"/>
    </location>
    <ligand>
        <name>L-ornithine</name>
        <dbReference type="ChEBI" id="CHEBI:46911"/>
    </ligand>
</feature>
<feature type="binding site" evidence="7">
    <location>
        <position position="321"/>
    </location>
    <ligand>
        <name>carbamoyl phosphate</name>
        <dbReference type="ChEBI" id="CHEBI:58228"/>
    </ligand>
</feature>
<dbReference type="FunFam" id="3.40.50.1370:FF:000004">
    <property type="entry name" value="Ornithine carbamoyltransferase"/>
    <property type="match status" value="1"/>
</dbReference>
<dbReference type="GO" id="GO:0005737">
    <property type="term" value="C:cytoplasm"/>
    <property type="evidence" value="ECO:0007669"/>
    <property type="project" value="UniProtKB-SubCell"/>
</dbReference>
<evidence type="ECO:0000256" key="3">
    <source>
        <dbReference type="ARBA" id="ARBA00013007"/>
    </source>
</evidence>
<evidence type="ECO:0000259" key="9">
    <source>
        <dbReference type="Pfam" id="PF02729"/>
    </source>
</evidence>
<feature type="binding site" evidence="7">
    <location>
        <position position="168"/>
    </location>
    <ligand>
        <name>L-ornithine</name>
        <dbReference type="ChEBI" id="CHEBI:46911"/>
    </ligand>
</feature>
<name>A0A7C9NRR7_9GAMM</name>
<comment type="caution">
    <text evidence="10">The sequence shown here is derived from an EMBL/GenBank/DDBJ whole genome shotgun (WGS) entry which is preliminary data.</text>
</comment>
<dbReference type="PRINTS" id="PR00100">
    <property type="entry name" value="AOTCASE"/>
</dbReference>
<dbReference type="InterPro" id="IPR006132">
    <property type="entry name" value="Asp/Orn_carbamoyltranf_P-bd"/>
</dbReference>
<dbReference type="GO" id="GO:0004585">
    <property type="term" value="F:ornithine carbamoyltransferase activity"/>
    <property type="evidence" value="ECO:0007669"/>
    <property type="project" value="UniProtKB-UniRule"/>
</dbReference>
<evidence type="ECO:0000256" key="2">
    <source>
        <dbReference type="ARBA" id="ARBA00007805"/>
    </source>
</evidence>
<proteinExistence type="inferred from homology"/>
<dbReference type="InterPro" id="IPR006130">
    <property type="entry name" value="Asp/Orn_carbamoylTrfase"/>
</dbReference>
<evidence type="ECO:0000256" key="6">
    <source>
        <dbReference type="ARBA" id="ARBA00048772"/>
    </source>
</evidence>
<accession>A0A7C9NRR7</accession>
<evidence type="ECO:0000313" key="11">
    <source>
        <dbReference type="Proteomes" id="UP000480312"/>
    </source>
</evidence>
<dbReference type="PANTHER" id="PTHR45753:SF2">
    <property type="entry name" value="ORNITHINE CARBAMOYLTRANSFERASE"/>
    <property type="match status" value="1"/>
</dbReference>
<dbReference type="GO" id="GO:0042450">
    <property type="term" value="P:L-arginine biosynthetic process via ornithine"/>
    <property type="evidence" value="ECO:0007669"/>
    <property type="project" value="UniProtKB-UniRule"/>
</dbReference>
<dbReference type="InterPro" id="IPR024904">
    <property type="entry name" value="OTCase_ArgI"/>
</dbReference>
<comment type="subcellular location">
    <subcellularLocation>
        <location evidence="1 7">Cytoplasm</location>
    </subcellularLocation>
</comment>
<evidence type="ECO:0000256" key="7">
    <source>
        <dbReference type="HAMAP-Rule" id="MF_01109"/>
    </source>
</evidence>
<evidence type="ECO:0000256" key="4">
    <source>
        <dbReference type="ARBA" id="ARBA00022490"/>
    </source>
</evidence>
<dbReference type="PROSITE" id="PS00097">
    <property type="entry name" value="CARBAMOYLTRANSFERASE"/>
    <property type="match status" value="1"/>
</dbReference>
<dbReference type="Pfam" id="PF00185">
    <property type="entry name" value="OTCace"/>
    <property type="match status" value="1"/>
</dbReference>
<dbReference type="PRINTS" id="PR00102">
    <property type="entry name" value="OTCASE"/>
</dbReference>
<dbReference type="HAMAP" id="MF_01109">
    <property type="entry name" value="OTCase"/>
    <property type="match status" value="1"/>
</dbReference>
<dbReference type="Pfam" id="PF02729">
    <property type="entry name" value="OTCace_N"/>
    <property type="match status" value="1"/>
</dbReference>
<dbReference type="EMBL" id="JAAEHK010000015">
    <property type="protein sequence ID" value="NDL71152.1"/>
    <property type="molecule type" value="Genomic_DNA"/>
</dbReference>
<dbReference type="EC" id="2.1.3.3" evidence="3 7"/>
<dbReference type="InterPro" id="IPR002292">
    <property type="entry name" value="Orn/put_carbamltrans"/>
</dbReference>
<gene>
    <name evidence="10" type="ORF">GPL32_11645</name>
</gene>
<keyword evidence="4 7" id="KW-0963">Cytoplasm</keyword>
<feature type="domain" description="Aspartate/ornithine carbamoyltransferase Asp/Orn-binding" evidence="8">
    <location>
        <begin position="156"/>
        <end position="331"/>
    </location>
</feature>
<dbReference type="SUPFAM" id="SSF53671">
    <property type="entry name" value="Aspartate/ornithine carbamoyltransferase"/>
    <property type="match status" value="1"/>
</dbReference>
<feature type="binding site" evidence="7">
    <location>
        <begin position="135"/>
        <end position="138"/>
    </location>
    <ligand>
        <name>carbamoyl phosphate</name>
        <dbReference type="ChEBI" id="CHEBI:58228"/>
    </ligand>
</feature>
<comment type="catalytic activity">
    <reaction evidence="6 7">
        <text>carbamoyl phosphate + L-ornithine = L-citrulline + phosphate + H(+)</text>
        <dbReference type="Rhea" id="RHEA:19513"/>
        <dbReference type="ChEBI" id="CHEBI:15378"/>
        <dbReference type="ChEBI" id="CHEBI:43474"/>
        <dbReference type="ChEBI" id="CHEBI:46911"/>
        <dbReference type="ChEBI" id="CHEBI:57743"/>
        <dbReference type="ChEBI" id="CHEBI:58228"/>
        <dbReference type="EC" id="2.1.3.3"/>
    </reaction>
</comment>
<feature type="domain" description="Aspartate/ornithine carbamoyltransferase carbamoyl-P binding" evidence="9">
    <location>
        <begin position="8"/>
        <end position="148"/>
    </location>
</feature>